<comment type="caution">
    <text evidence="2">The sequence shown here is derived from an EMBL/GenBank/DDBJ whole genome shotgun (WGS) entry which is preliminary data.</text>
</comment>
<dbReference type="Proteomes" id="UP000243376">
    <property type="component" value="Unassembled WGS sequence"/>
</dbReference>
<evidence type="ECO:0000313" key="2">
    <source>
        <dbReference type="EMBL" id="PMP73351.1"/>
    </source>
</evidence>
<name>A0A2J6WS86_9CHLR</name>
<protein>
    <submittedName>
        <fullName evidence="2">Uncharacterized protein</fullName>
    </submittedName>
</protein>
<evidence type="ECO:0000313" key="3">
    <source>
        <dbReference type="Proteomes" id="UP000243376"/>
    </source>
</evidence>
<dbReference type="EMBL" id="PNIQ01001088">
    <property type="protein sequence ID" value="PMP73351.1"/>
    <property type="molecule type" value="Genomic_DNA"/>
</dbReference>
<sequence>MNQAPPEPPSFEPVEQERPAVSGPRSRDEDQRECPVCQTLMILWAGFYRCQHCGFKESCCF</sequence>
<reference evidence="2 3" key="1">
    <citation type="submission" date="2018-01" db="EMBL/GenBank/DDBJ databases">
        <title>Metagenomic assembled genomes from two thermal pools in the Uzon Caldera, Kamchatka, Russia.</title>
        <authorList>
            <person name="Wilkins L."/>
            <person name="Ettinger C."/>
        </authorList>
    </citation>
    <scope>NUCLEOTIDE SEQUENCE [LARGE SCALE GENOMIC DNA]</scope>
    <source>
        <strain evidence="2">ZAV-02</strain>
    </source>
</reference>
<dbReference type="AlphaFoldDB" id="A0A2J6WS86"/>
<proteinExistence type="predicted"/>
<evidence type="ECO:0000256" key="1">
    <source>
        <dbReference type="SAM" id="MobiDB-lite"/>
    </source>
</evidence>
<feature type="region of interest" description="Disordered" evidence="1">
    <location>
        <begin position="1"/>
        <end position="33"/>
    </location>
</feature>
<accession>A0A2J6WS86</accession>
<organism evidence="2 3">
    <name type="scientific">Chloroflexus aggregans</name>
    <dbReference type="NCBI Taxonomy" id="152260"/>
    <lineage>
        <taxon>Bacteria</taxon>
        <taxon>Bacillati</taxon>
        <taxon>Chloroflexota</taxon>
        <taxon>Chloroflexia</taxon>
        <taxon>Chloroflexales</taxon>
        <taxon>Chloroflexineae</taxon>
        <taxon>Chloroflexaceae</taxon>
        <taxon>Chloroflexus</taxon>
    </lineage>
</organism>
<feature type="compositionally biased region" description="Pro residues" evidence="1">
    <location>
        <begin position="1"/>
        <end position="11"/>
    </location>
</feature>
<gene>
    <name evidence="2" type="ORF">C0184_16205</name>
</gene>